<gene>
    <name evidence="2" type="ORF">SAMN05421504_106196</name>
</gene>
<evidence type="ECO:0000313" key="2">
    <source>
        <dbReference type="EMBL" id="SDY63281.1"/>
    </source>
</evidence>
<feature type="transmembrane region" description="Helical" evidence="1">
    <location>
        <begin position="217"/>
        <end position="238"/>
    </location>
</feature>
<evidence type="ECO:0000256" key="1">
    <source>
        <dbReference type="SAM" id="Phobius"/>
    </source>
</evidence>
<keyword evidence="1" id="KW-1133">Transmembrane helix</keyword>
<sequence>MDHHDVVATGSSTVDIAALLLRLVLLLATAFLAGTGLLRPLVGELSRKVWITVGALGVLSAALAVVSALTVDVNVLALVVHVVLALAVPVLLRRPSAGRWASVALIVLVVLETSLGASGIDFAVDTVYVAGAAIWFGVTLLSGAEWRTTNFRRGPLSLTIGGLLVLAGVVQLALSGIGFDRRLYGTLFGVALIVIIVLPIAVTTAAGFLLKHGESRVYRYGVAGVALGFVAWSALAAVPQPVPLPIPGVPLLAHAEGSPVLVSPQRPGRNIVHLPASAGDDVSVGVQGGLIGKAFPRPGAEGIWADVDLPQGRSDLVIRKGDRETTIEVDAGQDAGPVISDADAPECAGAAFGGLIANRSDVLTSCPADGLSAEDSDALVKLVNFLAGRKPSGITLVEDKSPRGIAAAKVVRDTAAKSGLPVQPDAGPNTALLVTAGWADGYVAMTRAAESQRLKPTHQYGLYLAPWLFNGPIVNSVASSSLPLRFDPREQLAVTYAVAVHNAFGGESPTVAGFHSWLGGQNQTARGEVQMFAAAQVNAMPMYPNEPHAPGMVMNRDYAGQWVPNGTIVPVSNVLR</sequence>
<dbReference type="STRING" id="589385.SAMN05421504_106196"/>
<name>A0A1H3LFX0_9PSEU</name>
<organism evidence="2 3">
    <name type="scientific">Amycolatopsis xylanica</name>
    <dbReference type="NCBI Taxonomy" id="589385"/>
    <lineage>
        <taxon>Bacteria</taxon>
        <taxon>Bacillati</taxon>
        <taxon>Actinomycetota</taxon>
        <taxon>Actinomycetes</taxon>
        <taxon>Pseudonocardiales</taxon>
        <taxon>Pseudonocardiaceae</taxon>
        <taxon>Amycolatopsis</taxon>
    </lineage>
</organism>
<proteinExistence type="predicted"/>
<feature type="transmembrane region" description="Helical" evidence="1">
    <location>
        <begin position="75"/>
        <end position="93"/>
    </location>
</feature>
<accession>A0A1H3LFX0</accession>
<dbReference type="RefSeq" id="WP_091293594.1">
    <property type="nucleotide sequence ID" value="NZ_FNON01000006.1"/>
</dbReference>
<protein>
    <submittedName>
        <fullName evidence="2">Uncharacterized protein</fullName>
    </submittedName>
</protein>
<feature type="transmembrane region" description="Helical" evidence="1">
    <location>
        <begin position="100"/>
        <end position="120"/>
    </location>
</feature>
<dbReference type="EMBL" id="FNON01000006">
    <property type="protein sequence ID" value="SDY63281.1"/>
    <property type="molecule type" value="Genomic_DNA"/>
</dbReference>
<feature type="transmembrane region" description="Helical" evidence="1">
    <location>
        <begin position="49"/>
        <end position="69"/>
    </location>
</feature>
<feature type="transmembrane region" description="Helical" evidence="1">
    <location>
        <begin position="126"/>
        <end position="144"/>
    </location>
</feature>
<feature type="transmembrane region" description="Helical" evidence="1">
    <location>
        <begin position="183"/>
        <end position="210"/>
    </location>
</feature>
<keyword evidence="3" id="KW-1185">Reference proteome</keyword>
<feature type="transmembrane region" description="Helical" evidence="1">
    <location>
        <begin position="16"/>
        <end position="37"/>
    </location>
</feature>
<keyword evidence="1" id="KW-0812">Transmembrane</keyword>
<dbReference type="OrthoDB" id="3590217at2"/>
<reference evidence="2 3" key="1">
    <citation type="submission" date="2016-10" db="EMBL/GenBank/DDBJ databases">
        <authorList>
            <person name="de Groot N.N."/>
        </authorList>
    </citation>
    <scope>NUCLEOTIDE SEQUENCE [LARGE SCALE GENOMIC DNA]</scope>
    <source>
        <strain evidence="2 3">CPCC 202699</strain>
    </source>
</reference>
<evidence type="ECO:0000313" key="3">
    <source>
        <dbReference type="Proteomes" id="UP000199515"/>
    </source>
</evidence>
<dbReference type="AlphaFoldDB" id="A0A1H3LFX0"/>
<feature type="transmembrane region" description="Helical" evidence="1">
    <location>
        <begin position="156"/>
        <end position="177"/>
    </location>
</feature>
<keyword evidence="1" id="KW-0472">Membrane</keyword>
<dbReference type="Proteomes" id="UP000199515">
    <property type="component" value="Unassembled WGS sequence"/>
</dbReference>